<dbReference type="Proteomes" id="UP000245793">
    <property type="component" value="Unassembled WGS sequence"/>
</dbReference>
<dbReference type="SUPFAM" id="SSF140683">
    <property type="entry name" value="SP0561-like"/>
    <property type="match status" value="1"/>
</dbReference>
<dbReference type="InterPro" id="IPR015077">
    <property type="entry name" value="DUF1858"/>
</dbReference>
<dbReference type="Pfam" id="PF08984">
    <property type="entry name" value="DUF1858"/>
    <property type="match status" value="1"/>
</dbReference>
<proteinExistence type="predicted"/>
<evidence type="ECO:0000313" key="2">
    <source>
        <dbReference type="EMBL" id="PVY95580.1"/>
    </source>
</evidence>
<accession>A0A2U1E6K7</accession>
<sequence>MEDIKINKDMYLGELMELKPEAAYLLMSYGMGCIGCPASQMETIEEACMVHGINLDKLMSDLERL</sequence>
<protein>
    <submittedName>
        <fullName evidence="2">Hybrid cluster-associated redox disulfide protein</fullName>
    </submittedName>
</protein>
<keyword evidence="3" id="KW-1185">Reference proteome</keyword>
<dbReference type="PANTHER" id="PTHR39341:SF1">
    <property type="entry name" value="DUF1858 DOMAIN-CONTAINING PROTEIN"/>
    <property type="match status" value="1"/>
</dbReference>
<feature type="domain" description="DUF1858" evidence="1">
    <location>
        <begin position="6"/>
        <end position="59"/>
    </location>
</feature>
<dbReference type="InterPro" id="IPR038062">
    <property type="entry name" value="ScdA-like_N_sf"/>
</dbReference>
<evidence type="ECO:0000259" key="1">
    <source>
        <dbReference type="Pfam" id="PF08984"/>
    </source>
</evidence>
<dbReference type="EMBL" id="QEKV01000001">
    <property type="protein sequence ID" value="PVY95580.1"/>
    <property type="molecule type" value="Genomic_DNA"/>
</dbReference>
<comment type="caution">
    <text evidence="2">The sequence shown here is derived from an EMBL/GenBank/DDBJ whole genome shotgun (WGS) entry which is preliminary data.</text>
</comment>
<dbReference type="PANTHER" id="PTHR39341">
    <property type="entry name" value="BSL7085 PROTEIN"/>
    <property type="match status" value="1"/>
</dbReference>
<dbReference type="AlphaFoldDB" id="A0A2U1E6K7"/>
<dbReference type="NCBIfam" id="TIGR03980">
    <property type="entry name" value="prismane_assoc"/>
    <property type="match status" value="1"/>
</dbReference>
<dbReference type="InterPro" id="IPR023883">
    <property type="entry name" value="CHP03980_redox-disulphide"/>
</dbReference>
<reference evidence="2 3" key="1">
    <citation type="submission" date="2018-04" db="EMBL/GenBank/DDBJ databases">
        <title>Genomic Encyclopedia of Type Strains, Phase IV (KMG-IV): sequencing the most valuable type-strain genomes for metagenomic binning, comparative biology and taxonomic classification.</title>
        <authorList>
            <person name="Goeker M."/>
        </authorList>
    </citation>
    <scope>NUCLEOTIDE SEQUENCE [LARGE SCALE GENOMIC DNA]</scope>
    <source>
        <strain evidence="2 3">DSM 20705</strain>
    </source>
</reference>
<evidence type="ECO:0000313" key="3">
    <source>
        <dbReference type="Proteomes" id="UP000245793"/>
    </source>
</evidence>
<dbReference type="Gene3D" id="1.10.3910.10">
    <property type="entry name" value="SP0561-like"/>
    <property type="match status" value="1"/>
</dbReference>
<organism evidence="2 3">
    <name type="scientific">Ezakiella coagulans</name>
    <dbReference type="NCBI Taxonomy" id="46507"/>
    <lineage>
        <taxon>Bacteria</taxon>
        <taxon>Bacillati</taxon>
        <taxon>Bacillota</taxon>
        <taxon>Tissierellia</taxon>
        <taxon>Ezakiella</taxon>
    </lineage>
</organism>
<gene>
    <name evidence="2" type="ORF">C7381_101106</name>
</gene>
<name>A0A2U1E6K7_9FIRM</name>